<keyword evidence="12" id="KW-1185">Reference proteome</keyword>
<dbReference type="Gene3D" id="3.80.10.10">
    <property type="entry name" value="Ribonuclease Inhibitor"/>
    <property type="match status" value="2"/>
</dbReference>
<organism evidence="11 12">
    <name type="scientific">Magallana gigas</name>
    <name type="common">Pacific oyster</name>
    <name type="synonym">Crassostrea gigas</name>
    <dbReference type="NCBI Taxonomy" id="29159"/>
    <lineage>
        <taxon>Eukaryota</taxon>
        <taxon>Metazoa</taxon>
        <taxon>Spiralia</taxon>
        <taxon>Lophotrochozoa</taxon>
        <taxon>Mollusca</taxon>
        <taxon>Bivalvia</taxon>
        <taxon>Autobranchia</taxon>
        <taxon>Pteriomorphia</taxon>
        <taxon>Ostreida</taxon>
        <taxon>Ostreoidea</taxon>
        <taxon>Ostreidae</taxon>
        <taxon>Magallana</taxon>
    </lineage>
</organism>
<keyword evidence="9" id="KW-1015">Disulfide bond</keyword>
<evidence type="ECO:0000256" key="9">
    <source>
        <dbReference type="ARBA" id="ARBA00023157"/>
    </source>
</evidence>
<comment type="subcellular location">
    <subcellularLocation>
        <location evidence="1">Cell membrane</location>
        <topology evidence="1">Single-pass membrane protein</topology>
    </subcellularLocation>
</comment>
<name>A0A8W8JHN2_MAGGI</name>
<evidence type="ECO:0000256" key="6">
    <source>
        <dbReference type="ARBA" id="ARBA00022989"/>
    </source>
</evidence>
<evidence type="ECO:0000256" key="10">
    <source>
        <dbReference type="ARBA" id="ARBA00023303"/>
    </source>
</evidence>
<keyword evidence="7" id="KW-0406">Ion transport</keyword>
<dbReference type="PANTHER" id="PTHR46473:SF10">
    <property type="entry name" value="LD45603P-RELATED"/>
    <property type="match status" value="1"/>
</dbReference>
<keyword evidence="2" id="KW-0813">Transport</keyword>
<evidence type="ECO:0000256" key="4">
    <source>
        <dbReference type="ARBA" id="ARBA00022692"/>
    </source>
</evidence>
<dbReference type="AlphaFoldDB" id="A0A8W8JHN2"/>
<evidence type="ECO:0000256" key="3">
    <source>
        <dbReference type="ARBA" id="ARBA00022475"/>
    </source>
</evidence>
<dbReference type="GO" id="GO:0005886">
    <property type="term" value="C:plasma membrane"/>
    <property type="evidence" value="ECO:0007669"/>
    <property type="project" value="UniProtKB-SubCell"/>
</dbReference>
<dbReference type="PROSITE" id="PS51450">
    <property type="entry name" value="LRR"/>
    <property type="match status" value="1"/>
</dbReference>
<evidence type="ECO:0000256" key="7">
    <source>
        <dbReference type="ARBA" id="ARBA00023065"/>
    </source>
</evidence>
<keyword evidence="5" id="KW-0732">Signal</keyword>
<evidence type="ECO:0000313" key="12">
    <source>
        <dbReference type="Proteomes" id="UP000005408"/>
    </source>
</evidence>
<reference evidence="11" key="1">
    <citation type="submission" date="2022-08" db="UniProtKB">
        <authorList>
            <consortium name="EnsemblMetazoa"/>
        </authorList>
    </citation>
    <scope>IDENTIFICATION</scope>
    <source>
        <strain evidence="11">05x7-T-G4-1.051#20</strain>
    </source>
</reference>
<dbReference type="EnsemblMetazoa" id="G18640.1">
    <property type="protein sequence ID" value="G18640.1:cds"/>
    <property type="gene ID" value="G18640"/>
</dbReference>
<accession>A0A8W8JHN2</accession>
<dbReference type="InterPro" id="IPR032675">
    <property type="entry name" value="LRR_dom_sf"/>
</dbReference>
<evidence type="ECO:0000256" key="8">
    <source>
        <dbReference type="ARBA" id="ARBA00023136"/>
    </source>
</evidence>
<evidence type="ECO:0000256" key="1">
    <source>
        <dbReference type="ARBA" id="ARBA00004162"/>
    </source>
</evidence>
<protein>
    <submittedName>
        <fullName evidence="11">Uncharacterized protein</fullName>
    </submittedName>
</protein>
<dbReference type="Proteomes" id="UP000005408">
    <property type="component" value="Unassembled WGS sequence"/>
</dbReference>
<keyword evidence="3" id="KW-1003">Cell membrane</keyword>
<sequence length="341" mass="38560">MEKELKLDLFLCKSLLYLLLITNATFSKTTWNVCQFRSVECVCQNVPNNQLKVDCSGRRLLNIPTFSSSVIWVDLSNNLIEEITSGFPKNVRYIDLSANKIQHLDGQPFLGLFHLKTLNLERNVLNISLLYQGVFSDLHSLTELSFKGNIRNEITETVIKDEVFAELSSLKTLKIDGSPNATFGKGFANLTHLQNLDLSGITGNCSLKKISRNMFLYLTRLVYIDVSACSVLDIEKGTFGKLRKLKHLDVSHNRELGFASLPNITHNLKDTSIKTLRANGINCLTGMGTMILKRHLENLKHTNISEIYFEKNRLEQLEPQALRLLPINLTLISFGENKLTT</sequence>
<proteinExistence type="predicted"/>
<keyword evidence="6" id="KW-1133">Transmembrane helix</keyword>
<dbReference type="PANTHER" id="PTHR46473">
    <property type="entry name" value="GH08155P"/>
    <property type="match status" value="1"/>
</dbReference>
<keyword evidence="10" id="KW-0407">Ion channel</keyword>
<evidence type="ECO:0000256" key="2">
    <source>
        <dbReference type="ARBA" id="ARBA00022448"/>
    </source>
</evidence>
<keyword evidence="4" id="KW-0812">Transmembrane</keyword>
<keyword evidence="8" id="KW-0472">Membrane</keyword>
<dbReference type="GO" id="GO:0034220">
    <property type="term" value="P:monoatomic ion transmembrane transport"/>
    <property type="evidence" value="ECO:0007669"/>
    <property type="project" value="UniProtKB-KW"/>
</dbReference>
<dbReference type="InterPro" id="IPR051432">
    <property type="entry name" value="KCNMA1_auxiliary"/>
</dbReference>
<dbReference type="InterPro" id="IPR001611">
    <property type="entry name" value="Leu-rich_rpt"/>
</dbReference>
<dbReference type="Pfam" id="PF13855">
    <property type="entry name" value="LRR_8"/>
    <property type="match status" value="1"/>
</dbReference>
<evidence type="ECO:0000256" key="5">
    <source>
        <dbReference type="ARBA" id="ARBA00022729"/>
    </source>
</evidence>
<dbReference type="SUPFAM" id="SSF52058">
    <property type="entry name" value="L domain-like"/>
    <property type="match status" value="1"/>
</dbReference>
<evidence type="ECO:0000313" key="11">
    <source>
        <dbReference type="EnsemblMetazoa" id="G18640.1:cds"/>
    </source>
</evidence>